<evidence type="ECO:0000256" key="1">
    <source>
        <dbReference type="SAM" id="Phobius"/>
    </source>
</evidence>
<dbReference type="AlphaFoldDB" id="A0A1I1IZZ1"/>
<keyword evidence="1" id="KW-0812">Transmembrane</keyword>
<protein>
    <submittedName>
        <fullName evidence="2">Uncharacterized protein</fullName>
    </submittedName>
</protein>
<proteinExistence type="predicted"/>
<name>A0A1I1IZZ1_9CLOT</name>
<keyword evidence="1" id="KW-1133">Transmembrane helix</keyword>
<keyword evidence="3" id="KW-1185">Reference proteome</keyword>
<evidence type="ECO:0000313" key="3">
    <source>
        <dbReference type="Proteomes" id="UP000199263"/>
    </source>
</evidence>
<dbReference type="EMBL" id="FOMG01000003">
    <property type="protein sequence ID" value="SFC39958.1"/>
    <property type="molecule type" value="Genomic_DNA"/>
</dbReference>
<feature type="transmembrane region" description="Helical" evidence="1">
    <location>
        <begin position="6"/>
        <end position="25"/>
    </location>
</feature>
<evidence type="ECO:0000313" key="2">
    <source>
        <dbReference type="EMBL" id="SFC39958.1"/>
    </source>
</evidence>
<accession>A0A1I1IZZ1</accession>
<keyword evidence="1" id="KW-0472">Membrane</keyword>
<dbReference type="Proteomes" id="UP000199263">
    <property type="component" value="Unassembled WGS sequence"/>
</dbReference>
<organism evidence="2 3">
    <name type="scientific">Clostridium uliginosum</name>
    <dbReference type="NCBI Taxonomy" id="119641"/>
    <lineage>
        <taxon>Bacteria</taxon>
        <taxon>Bacillati</taxon>
        <taxon>Bacillota</taxon>
        <taxon>Clostridia</taxon>
        <taxon>Eubacteriales</taxon>
        <taxon>Clostridiaceae</taxon>
        <taxon>Clostridium</taxon>
    </lineage>
</organism>
<reference evidence="2 3" key="1">
    <citation type="submission" date="2016-10" db="EMBL/GenBank/DDBJ databases">
        <authorList>
            <person name="de Groot N.N."/>
        </authorList>
    </citation>
    <scope>NUCLEOTIDE SEQUENCE [LARGE SCALE GENOMIC DNA]</scope>
    <source>
        <strain evidence="2 3">DSM 12992</strain>
    </source>
</reference>
<gene>
    <name evidence="2" type="ORF">SAMN05421842_10383</name>
</gene>
<sequence length="110" mass="12963">MIYIRLIGILVIIAVLFLLLAKGFFGKTKLINKILQIQITKTKREYIINDEEKYLLLIQKNSRLKFLGLLMSIVITFYSKDNHSLLIILIFTLANFFLDSKEKKYLHLKE</sequence>